<dbReference type="EMBL" id="VMHM01000015">
    <property type="protein sequence ID" value="TSJ97653.1"/>
    <property type="molecule type" value="Genomic_DNA"/>
</dbReference>
<comment type="caution">
    <text evidence="5">The sequence shown here is derived from an EMBL/GenBank/DDBJ whole genome shotgun (WGS) entry which is preliminary data.</text>
</comment>
<dbReference type="NCBIfam" id="TIGR01760">
    <property type="entry name" value="tape_meas_TP901"/>
    <property type="match status" value="1"/>
</dbReference>
<evidence type="ECO:0000259" key="4">
    <source>
        <dbReference type="Pfam" id="PF10145"/>
    </source>
</evidence>
<evidence type="ECO:0000313" key="5">
    <source>
        <dbReference type="EMBL" id="TSJ97653.1"/>
    </source>
</evidence>
<dbReference type="PANTHER" id="PTHR37813">
    <property type="entry name" value="FELS-2 PROPHAGE PROTEIN"/>
    <property type="match status" value="1"/>
</dbReference>
<protein>
    <submittedName>
        <fullName evidence="5">Phage tail tape measure protein</fullName>
    </submittedName>
</protein>
<dbReference type="PANTHER" id="PTHR37813:SF1">
    <property type="entry name" value="FELS-2 PROPHAGE PROTEIN"/>
    <property type="match status" value="1"/>
</dbReference>
<evidence type="ECO:0000256" key="1">
    <source>
        <dbReference type="ARBA" id="ARBA00022612"/>
    </source>
</evidence>
<keyword evidence="3" id="KW-0472">Membrane</keyword>
<feature type="domain" description="Phage tail tape measure protein" evidence="4">
    <location>
        <begin position="226"/>
        <end position="419"/>
    </location>
</feature>
<feature type="transmembrane region" description="Helical" evidence="3">
    <location>
        <begin position="516"/>
        <end position="539"/>
    </location>
</feature>
<evidence type="ECO:0000256" key="2">
    <source>
        <dbReference type="SAM" id="Coils"/>
    </source>
</evidence>
<dbReference type="AlphaFoldDB" id="A0A556S942"/>
<dbReference type="InterPro" id="IPR010090">
    <property type="entry name" value="Phage_tape_meas"/>
</dbReference>
<gene>
    <name evidence="5" type="ORF">FPQ15_11135</name>
</gene>
<keyword evidence="3" id="KW-1133">Transmembrane helix</keyword>
<accession>A0A556S942</accession>
<feature type="coiled-coil region" evidence="2">
    <location>
        <begin position="131"/>
        <end position="158"/>
    </location>
</feature>
<proteinExistence type="predicted"/>
<name>A0A556S942_9GAMM</name>
<evidence type="ECO:0000313" key="6">
    <source>
        <dbReference type="Proteomes" id="UP000319483"/>
    </source>
</evidence>
<keyword evidence="1" id="KW-1188">Viral release from host cell</keyword>
<feature type="transmembrane region" description="Helical" evidence="3">
    <location>
        <begin position="701"/>
        <end position="724"/>
    </location>
</feature>
<keyword evidence="2" id="KW-0175">Coiled coil</keyword>
<sequence>MNNLQLNVNLMGVDKVSRPLGNAMSGAKQLAQQLTATRNQLNQLNNTQKNVNGFIQLKKQFSDAQNKAKSLALELKNAQRPTKSLQNAFNAATIEVKRLKEKLTPLRLELQKSGISTKNLAQHQINLKNNILATNHSINQQSERLQQLNQRQSKLNQIRTKYDTGMQRAAVLGAIGYGSLSTGRTVFRGLKNLLHVGYEFDASMSNTQAVTRIDNKNDPKMLALRQQARQLPLISKFTDSEVAQGQYFLGRTGYTPEQILNAMPGMLDLSAAGDVDLATTADIASNIQMAMGLPAEKMDHVADILTAMFTRNNVDIPKLGESLKYSAGVGASFGQSLATIATLTAVMGNAGIQGSQSGTTLRQILVRLGTSNAVAKLGVKVADKNGNMRDVIDIMSEIAAATKHMGNVQRAKINKQIAGQIGLTGFEVLLNQAVIGYLRTMRGEPGQYDGEAARVAKTKLDNLAGDMTMLHAAFENISVELFENNNEWLRDAVRKLTHVLHKIGEFLKKHPALSKAIVMLGTGIAVVSAAFGAFALVLMTTFGPMLMTRFLLSRLGLEFGGLFIKTKVARGGFRSLIRTMLSFVGPPFKRTSAAIKSLGRSLAKTSKAQKNFGGTFNGAGNTLLNFMRSPIKSLKKGIGGIGKSLITVARSPVKSFASLGRGFILFAGSPIRSLGSAFLGLGRTLFSFSRIPGVISVAFRALFIVLGPIGWILGAIALVGLIIYKYWQPLAAFFSGFWEGLKEELTPVREEFSFLNPIIKAVGDTFNWLGEIIDEITKWFKDLFTPVKSTKKELNAAKDAGVSFGRTVGGAVRWVLLKFKSLFLKIKEIVDYIVGTPERIGKTIKELKEKLVGEDGIVAEWKKKGQSIADNLKDGILDKWSQTKNTVSGFGASVGNWFAASLNASPTAQLGVFTVDGYTSGIKRRHPSAVKTVNKLGNNVSNQFKKSLDIHSPSRVFAKFGVYTVDGYVRGIENKQSNALQFIHQFGNGISNQFKKSLDIHSPSRVFAKFGDHTVDGYIKGVNRTQPTATKVLGKFANKIDSIPRDAIIDKRVPLGQTSNASQYYITINASPGMNEQEIARCVIKELDRRDRNNSAQFRNSLRDID</sequence>
<dbReference type="Pfam" id="PF10145">
    <property type="entry name" value="PhageMin_Tail"/>
    <property type="match status" value="1"/>
</dbReference>
<reference evidence="5 6" key="1">
    <citation type="submission" date="2019-07" db="EMBL/GenBank/DDBJ databases">
        <title>Gilliamella genomes.</title>
        <authorList>
            <person name="Zheng H."/>
        </authorList>
    </citation>
    <scope>NUCLEOTIDE SEQUENCE [LARGE SCALE GENOMIC DNA]</scope>
    <source>
        <strain evidence="5 6">W8127</strain>
    </source>
</reference>
<evidence type="ECO:0000256" key="3">
    <source>
        <dbReference type="SAM" id="Phobius"/>
    </source>
</evidence>
<dbReference type="RefSeq" id="WP_144092753.1">
    <property type="nucleotide sequence ID" value="NZ_VMHM01000015.1"/>
</dbReference>
<keyword evidence="3" id="KW-0812">Transmembrane</keyword>
<dbReference type="Proteomes" id="UP000319483">
    <property type="component" value="Unassembled WGS sequence"/>
</dbReference>
<organism evidence="5 6">
    <name type="scientific">Gilliamella apicola</name>
    <dbReference type="NCBI Taxonomy" id="1196095"/>
    <lineage>
        <taxon>Bacteria</taxon>
        <taxon>Pseudomonadati</taxon>
        <taxon>Pseudomonadota</taxon>
        <taxon>Gammaproteobacteria</taxon>
        <taxon>Orbales</taxon>
        <taxon>Orbaceae</taxon>
        <taxon>Gilliamella</taxon>
    </lineage>
</organism>